<dbReference type="Gene3D" id="3.90.180.10">
    <property type="entry name" value="Medium-chain alcohol dehydrogenases, catalytic domain"/>
    <property type="match status" value="1"/>
</dbReference>
<evidence type="ECO:0000313" key="3">
    <source>
        <dbReference type="Proteomes" id="UP000636479"/>
    </source>
</evidence>
<dbReference type="RefSeq" id="XP_037217395.1">
    <property type="nucleotide sequence ID" value="XM_037365983.1"/>
</dbReference>
<dbReference type="SUPFAM" id="SSF50129">
    <property type="entry name" value="GroES-like"/>
    <property type="match status" value="1"/>
</dbReference>
<dbReference type="Gene3D" id="3.40.50.720">
    <property type="entry name" value="NAD(P)-binding Rossmann-like Domain"/>
    <property type="match status" value="1"/>
</dbReference>
<comment type="caution">
    <text evidence="2">The sequence shown here is derived from an EMBL/GenBank/DDBJ whole genome shotgun (WGS) entry which is preliminary data.</text>
</comment>
<name>A0A8H6SCI7_9AGAR</name>
<dbReference type="GeneID" id="59348499"/>
<keyword evidence="3" id="KW-1185">Reference proteome</keyword>
<dbReference type="AlphaFoldDB" id="A0A8H6SCI7"/>
<accession>A0A8H6SCI7</accession>
<dbReference type="InterPro" id="IPR013154">
    <property type="entry name" value="ADH-like_N"/>
</dbReference>
<dbReference type="EMBL" id="JACAZF010000008">
    <property type="protein sequence ID" value="KAF7297036.1"/>
    <property type="molecule type" value="Genomic_DNA"/>
</dbReference>
<reference evidence="2" key="1">
    <citation type="submission" date="2020-05" db="EMBL/GenBank/DDBJ databases">
        <title>Mycena genomes resolve the evolution of fungal bioluminescence.</title>
        <authorList>
            <person name="Tsai I.J."/>
        </authorList>
    </citation>
    <scope>NUCLEOTIDE SEQUENCE</scope>
    <source>
        <strain evidence="2">171206Taipei</strain>
    </source>
</reference>
<dbReference type="SUPFAM" id="SSF51735">
    <property type="entry name" value="NAD(P)-binding Rossmann-fold domains"/>
    <property type="match status" value="1"/>
</dbReference>
<evidence type="ECO:0000259" key="1">
    <source>
        <dbReference type="SMART" id="SM00829"/>
    </source>
</evidence>
<evidence type="ECO:0000313" key="2">
    <source>
        <dbReference type="EMBL" id="KAF7297036.1"/>
    </source>
</evidence>
<dbReference type="GO" id="GO:0016651">
    <property type="term" value="F:oxidoreductase activity, acting on NAD(P)H"/>
    <property type="evidence" value="ECO:0007669"/>
    <property type="project" value="InterPro"/>
</dbReference>
<organism evidence="2 3">
    <name type="scientific">Mycena indigotica</name>
    <dbReference type="NCBI Taxonomy" id="2126181"/>
    <lineage>
        <taxon>Eukaryota</taxon>
        <taxon>Fungi</taxon>
        <taxon>Dikarya</taxon>
        <taxon>Basidiomycota</taxon>
        <taxon>Agaricomycotina</taxon>
        <taxon>Agaricomycetes</taxon>
        <taxon>Agaricomycetidae</taxon>
        <taxon>Agaricales</taxon>
        <taxon>Marasmiineae</taxon>
        <taxon>Mycenaceae</taxon>
        <taxon>Mycena</taxon>
    </lineage>
</organism>
<gene>
    <name evidence="2" type="ORF">MIND_00936100</name>
</gene>
<dbReference type="Proteomes" id="UP000636479">
    <property type="component" value="Unassembled WGS sequence"/>
</dbReference>
<dbReference type="InterPro" id="IPR047122">
    <property type="entry name" value="Trans-enoyl_RdTase-like"/>
</dbReference>
<dbReference type="InterPro" id="IPR011032">
    <property type="entry name" value="GroES-like_sf"/>
</dbReference>
<dbReference type="CDD" id="cd08249">
    <property type="entry name" value="enoyl_reductase_like"/>
    <property type="match status" value="1"/>
</dbReference>
<dbReference type="PANTHER" id="PTHR45348:SF2">
    <property type="entry name" value="ZINC-TYPE ALCOHOL DEHYDROGENASE-LIKE PROTEIN C2E1P3.01"/>
    <property type="match status" value="1"/>
</dbReference>
<sequence length="371" mass="39419">MMANRTQKALVIPSAKAPIELRDIIVPTPGKGEVLIKIMAVGLNPMDPMRHMMDFLIPEYPAVLGSDIAGVIEELGQDVTAFHVGDEVFVQTLGDGYQEYVVLPTSILIRKPQNVTFDEVATMPITFTTSCVGLFAPAPLGLGLNPTFSFNKPQAGKSALVIGAGTSCGQFAIQLLKFAGFSTIVAYASEKHTDYLQSLGATLVIDRNATPLGDLAAFPALQGLAGTLDVVFDTALGLGPPKAEDAKPVDIAYDLVKSYGAVLTVNPRFVLSRSGKEGVQVMATLGWYAGPDIFPPKRPFPGYAATAEHTKFGKVMIQALPELLENRVIVGNRTEVLPDGLHGVNAGLTRWFSGAGVSGVKLIGRPQETIT</sequence>
<proteinExistence type="predicted"/>
<dbReference type="SMART" id="SM00829">
    <property type="entry name" value="PKS_ER"/>
    <property type="match status" value="1"/>
</dbReference>
<dbReference type="OrthoDB" id="3233595at2759"/>
<dbReference type="InterPro" id="IPR020843">
    <property type="entry name" value="ER"/>
</dbReference>
<protein>
    <submittedName>
        <fullName evidence="2">GroES-like protein</fullName>
    </submittedName>
</protein>
<dbReference type="InterPro" id="IPR036291">
    <property type="entry name" value="NAD(P)-bd_dom_sf"/>
</dbReference>
<dbReference type="Pfam" id="PF08240">
    <property type="entry name" value="ADH_N"/>
    <property type="match status" value="1"/>
</dbReference>
<dbReference type="PANTHER" id="PTHR45348">
    <property type="entry name" value="HYPOTHETICAL OXIDOREDUCTASE (EUROFUNG)"/>
    <property type="match status" value="1"/>
</dbReference>
<feature type="domain" description="Enoyl reductase (ER)" evidence="1">
    <location>
        <begin position="14"/>
        <end position="317"/>
    </location>
</feature>